<dbReference type="EMBL" id="JAQQWK010000011">
    <property type="protein sequence ID" value="KAK8023539.1"/>
    <property type="molecule type" value="Genomic_DNA"/>
</dbReference>
<dbReference type="SUPFAM" id="SSF55103">
    <property type="entry name" value="FAD-linked oxidases, C-terminal domain"/>
    <property type="match status" value="1"/>
</dbReference>
<accession>A0ABR1S2B1</accession>
<evidence type="ECO:0000256" key="1">
    <source>
        <dbReference type="ARBA" id="ARBA00022630"/>
    </source>
</evidence>
<protein>
    <recommendedName>
        <fullName evidence="3">Berberine/berberine-like domain-containing protein</fullName>
    </recommendedName>
</protein>
<feature type="domain" description="Berberine/berberine-like" evidence="3">
    <location>
        <begin position="166"/>
        <end position="200"/>
    </location>
</feature>
<gene>
    <name evidence="4" type="ORF">PG993_011605</name>
</gene>
<comment type="caution">
    <text evidence="4">The sequence shown here is derived from an EMBL/GenBank/DDBJ whole genome shotgun (WGS) entry which is preliminary data.</text>
</comment>
<dbReference type="InterPro" id="IPR016164">
    <property type="entry name" value="FAD-linked_Oxase-like_C"/>
</dbReference>
<evidence type="ECO:0000313" key="4">
    <source>
        <dbReference type="EMBL" id="KAK8023539.1"/>
    </source>
</evidence>
<keyword evidence="2" id="KW-0274">FAD</keyword>
<dbReference type="Gene3D" id="3.40.462.20">
    <property type="match status" value="1"/>
</dbReference>
<name>A0ABR1S2B1_9PEZI</name>
<dbReference type="InterPro" id="IPR016169">
    <property type="entry name" value="FAD-bd_PCMH_sub2"/>
</dbReference>
<keyword evidence="1" id="KW-0285">Flavoprotein</keyword>
<keyword evidence="5" id="KW-1185">Reference proteome</keyword>
<proteinExistence type="predicted"/>
<dbReference type="Proteomes" id="UP001444661">
    <property type="component" value="Unassembled WGS sequence"/>
</dbReference>
<sequence length="218" mass="24570">MPAISVSAYYFGPYEAAQPYLQKLVDRKPIHWRNETLGWNGMTQAAGFGQTFAKACVRGRYTSHFTAGIKQTDPDTWASVLANFTNWSAARPWFKGSIILQRYNAKVTQQLPVEDRGAYPWRDIGTLVLMKATYDGPAHDAEVREFYQPLREAIYKASGFASPQIYVNYAHGDEGSGAWYGSSLPRLRMLKQKYDPENRFGPGFPVSEKPYIIGGLPQ</sequence>
<organism evidence="4 5">
    <name type="scientific">Apiospora rasikravindrae</name>
    <dbReference type="NCBI Taxonomy" id="990691"/>
    <lineage>
        <taxon>Eukaryota</taxon>
        <taxon>Fungi</taxon>
        <taxon>Dikarya</taxon>
        <taxon>Ascomycota</taxon>
        <taxon>Pezizomycotina</taxon>
        <taxon>Sordariomycetes</taxon>
        <taxon>Xylariomycetidae</taxon>
        <taxon>Amphisphaeriales</taxon>
        <taxon>Apiosporaceae</taxon>
        <taxon>Apiospora</taxon>
    </lineage>
</organism>
<evidence type="ECO:0000259" key="3">
    <source>
        <dbReference type="Pfam" id="PF08031"/>
    </source>
</evidence>
<evidence type="ECO:0000256" key="2">
    <source>
        <dbReference type="ARBA" id="ARBA00022827"/>
    </source>
</evidence>
<reference evidence="4 5" key="1">
    <citation type="submission" date="2023-01" db="EMBL/GenBank/DDBJ databases">
        <title>Analysis of 21 Apiospora genomes using comparative genomics revels a genus with tremendous synthesis potential of carbohydrate active enzymes and secondary metabolites.</title>
        <authorList>
            <person name="Sorensen T."/>
        </authorList>
    </citation>
    <scope>NUCLEOTIDE SEQUENCE [LARGE SCALE GENOMIC DNA]</scope>
    <source>
        <strain evidence="4 5">CBS 33761</strain>
    </source>
</reference>
<dbReference type="Gene3D" id="3.30.465.10">
    <property type="match status" value="1"/>
</dbReference>
<evidence type="ECO:0000313" key="5">
    <source>
        <dbReference type="Proteomes" id="UP001444661"/>
    </source>
</evidence>
<dbReference type="InterPro" id="IPR012951">
    <property type="entry name" value="BBE"/>
</dbReference>
<dbReference type="Pfam" id="PF08031">
    <property type="entry name" value="BBE"/>
    <property type="match status" value="1"/>
</dbReference>